<keyword evidence="1" id="KW-0732">Signal</keyword>
<proteinExistence type="predicted"/>
<comment type="caution">
    <text evidence="3">The sequence shown here is derived from an EMBL/GenBank/DDBJ whole genome shotgun (WGS) entry which is preliminary data.</text>
</comment>
<sequence>MKYLSLFCAGLLSASFAFADSGWLGVSDHSDAEFQESSLPLPELPDTEGAGWFDLYVSPTFSGKPQILLDSIHYAPDGSIRYILNNRSASGYPNVSAEGLLCITGAKLLGSEGSKLKTFAFADLANRRWITPRNSRWEVIGGKLNGSNAVRRVLYEAFCIDGHAASDELLRQRLRRQSGHAIQFDYSK</sequence>
<feature type="domain" description="CNP1-like uncharacterised" evidence="2">
    <location>
        <begin position="31"/>
        <end position="167"/>
    </location>
</feature>
<keyword evidence="4" id="KW-1185">Reference proteome</keyword>
<dbReference type="AlphaFoldDB" id="F0EX29"/>
<evidence type="ECO:0000259" key="2">
    <source>
        <dbReference type="Pfam" id="PF08750"/>
    </source>
</evidence>
<organism evidence="3 4">
    <name type="scientific">Kingella denitrificans ATCC 33394</name>
    <dbReference type="NCBI Taxonomy" id="888741"/>
    <lineage>
        <taxon>Bacteria</taxon>
        <taxon>Pseudomonadati</taxon>
        <taxon>Pseudomonadota</taxon>
        <taxon>Betaproteobacteria</taxon>
        <taxon>Neisseriales</taxon>
        <taxon>Neisseriaceae</taxon>
        <taxon>Kingella</taxon>
    </lineage>
</organism>
<dbReference type="EMBL" id="AEWV01000006">
    <property type="protein sequence ID" value="EGC18260.1"/>
    <property type="molecule type" value="Genomic_DNA"/>
</dbReference>
<reference evidence="3 4" key="1">
    <citation type="submission" date="2011-01" db="EMBL/GenBank/DDBJ databases">
        <authorList>
            <person name="Muzny D."/>
            <person name="Qin X."/>
            <person name="Deng J."/>
            <person name="Jiang H."/>
            <person name="Liu Y."/>
            <person name="Qu J."/>
            <person name="Song X.-Z."/>
            <person name="Zhang L."/>
            <person name="Thornton R."/>
            <person name="Coyle M."/>
            <person name="Francisco L."/>
            <person name="Jackson L."/>
            <person name="Javaid M."/>
            <person name="Korchina V."/>
            <person name="Kovar C."/>
            <person name="Mata R."/>
            <person name="Mathew T."/>
            <person name="Ngo R."/>
            <person name="Nguyen L."/>
            <person name="Nguyen N."/>
            <person name="Okwuonu G."/>
            <person name="Ongeri F."/>
            <person name="Pham C."/>
            <person name="Simmons D."/>
            <person name="Wilczek-Boney K."/>
            <person name="Hale W."/>
            <person name="Jakkamsetti A."/>
            <person name="Pham P."/>
            <person name="Ruth R."/>
            <person name="San Lucas F."/>
            <person name="Warren J."/>
            <person name="Zhang J."/>
            <person name="Zhao Z."/>
            <person name="Zhou C."/>
            <person name="Zhu D."/>
            <person name="Lee S."/>
            <person name="Bess C."/>
            <person name="Blankenburg K."/>
            <person name="Forbes L."/>
            <person name="Fu Q."/>
            <person name="Gubbala S."/>
            <person name="Hirani K."/>
            <person name="Jayaseelan J.C."/>
            <person name="Lara F."/>
            <person name="Munidasa M."/>
            <person name="Palculict T."/>
            <person name="Patil S."/>
            <person name="Pu L.-L."/>
            <person name="Saada N."/>
            <person name="Tang L."/>
            <person name="Weissenberger G."/>
            <person name="Zhu Y."/>
            <person name="Hemphill L."/>
            <person name="Shang Y."/>
            <person name="Youmans B."/>
            <person name="Ayvaz T."/>
            <person name="Ross M."/>
            <person name="Santibanez J."/>
            <person name="Aqrawi P."/>
            <person name="Gross S."/>
            <person name="Joshi V."/>
            <person name="Fowler G."/>
            <person name="Nazareth L."/>
            <person name="Reid J."/>
            <person name="Worley K."/>
            <person name="Petrosino J."/>
            <person name="Highlander S."/>
            <person name="Gibbs R."/>
        </authorList>
    </citation>
    <scope>NUCLEOTIDE SEQUENCE [LARGE SCALE GENOMIC DNA]</scope>
    <source>
        <strain evidence="3 4">ATCC 33394</strain>
    </source>
</reference>
<dbReference type="STRING" id="888741.HMPREF9098_0409"/>
<evidence type="ECO:0000313" key="4">
    <source>
        <dbReference type="Proteomes" id="UP000004088"/>
    </source>
</evidence>
<evidence type="ECO:0000256" key="1">
    <source>
        <dbReference type="SAM" id="SignalP"/>
    </source>
</evidence>
<feature type="signal peptide" evidence="1">
    <location>
        <begin position="1"/>
        <end position="19"/>
    </location>
</feature>
<dbReference type="Proteomes" id="UP000004088">
    <property type="component" value="Unassembled WGS sequence"/>
</dbReference>
<evidence type="ECO:0000313" key="3">
    <source>
        <dbReference type="EMBL" id="EGC18260.1"/>
    </source>
</evidence>
<name>F0EX29_9NEIS</name>
<protein>
    <submittedName>
        <fullName evidence="3">CNP1-like family protein</fullName>
    </submittedName>
</protein>
<dbReference type="Pfam" id="PF08750">
    <property type="entry name" value="CNP1"/>
    <property type="match status" value="1"/>
</dbReference>
<dbReference type="InterPro" id="IPR014861">
    <property type="entry name" value="CNP1-like_dom"/>
</dbReference>
<gene>
    <name evidence="3" type="primary">cnp</name>
    <name evidence="3" type="ORF">HMPREF9098_0409</name>
</gene>
<accession>F0EX29</accession>
<feature type="chain" id="PRO_5003251857" evidence="1">
    <location>
        <begin position="20"/>
        <end position="188"/>
    </location>
</feature>
<dbReference type="HOGENOM" id="CLU_099352_1_0_4"/>
<dbReference type="RefSeq" id="WP_003781404.1">
    <property type="nucleotide sequence ID" value="NZ_GL870929.1"/>
</dbReference>